<dbReference type="PRINTS" id="PR01035">
    <property type="entry name" value="TCRTETA"/>
</dbReference>
<dbReference type="EMBL" id="NBII01000004">
    <property type="protein sequence ID" value="PAV19377.1"/>
    <property type="molecule type" value="Genomic_DNA"/>
</dbReference>
<dbReference type="InterPro" id="IPR001958">
    <property type="entry name" value="Tet-R_TetA/multi-R_MdtG-like"/>
</dbReference>
<dbReference type="PANTHER" id="PTHR45649">
    <property type="entry name" value="AMINO-ACID PERMEASE BAT1"/>
    <property type="match status" value="1"/>
</dbReference>
<feature type="transmembrane region" description="Helical" evidence="6">
    <location>
        <begin position="486"/>
        <end position="504"/>
    </location>
</feature>
<reference evidence="7 8" key="1">
    <citation type="journal article" date="2017" name="Mol. Ecol.">
        <title>Comparative and population genomic landscape of Phellinus noxius: A hypervariable fungus causing root rot in trees.</title>
        <authorList>
            <person name="Chung C.L."/>
            <person name="Lee T.J."/>
            <person name="Akiba M."/>
            <person name="Lee H.H."/>
            <person name="Kuo T.H."/>
            <person name="Liu D."/>
            <person name="Ke H.M."/>
            <person name="Yokoi T."/>
            <person name="Roa M.B."/>
            <person name="Lu M.J."/>
            <person name="Chang Y.Y."/>
            <person name="Ann P.J."/>
            <person name="Tsai J.N."/>
            <person name="Chen C.Y."/>
            <person name="Tzean S.S."/>
            <person name="Ota Y."/>
            <person name="Hattori T."/>
            <person name="Sahashi N."/>
            <person name="Liou R.F."/>
            <person name="Kikuchi T."/>
            <person name="Tsai I.J."/>
        </authorList>
    </citation>
    <scope>NUCLEOTIDE SEQUENCE [LARGE SCALE GENOMIC DNA]</scope>
    <source>
        <strain evidence="7 8">FFPRI411160</strain>
    </source>
</reference>
<keyword evidence="4 6" id="KW-1133">Transmembrane helix</keyword>
<feature type="transmembrane region" description="Helical" evidence="6">
    <location>
        <begin position="415"/>
        <end position="434"/>
    </location>
</feature>
<feature type="transmembrane region" description="Helical" evidence="6">
    <location>
        <begin position="70"/>
        <end position="90"/>
    </location>
</feature>
<comment type="caution">
    <text evidence="7">The sequence shown here is derived from an EMBL/GenBank/DDBJ whole genome shotgun (WGS) entry which is preliminary data.</text>
</comment>
<evidence type="ECO:0000256" key="1">
    <source>
        <dbReference type="ARBA" id="ARBA00004141"/>
    </source>
</evidence>
<dbReference type="GO" id="GO:0022857">
    <property type="term" value="F:transmembrane transporter activity"/>
    <property type="evidence" value="ECO:0007669"/>
    <property type="project" value="InterPro"/>
</dbReference>
<keyword evidence="8" id="KW-1185">Reference proteome</keyword>
<comment type="subcellular location">
    <subcellularLocation>
        <location evidence="1">Membrane</location>
        <topology evidence="1">Multi-pass membrane protein</topology>
    </subcellularLocation>
</comment>
<dbReference type="InParanoid" id="A0A286UIH2"/>
<evidence type="ECO:0000256" key="2">
    <source>
        <dbReference type="ARBA" id="ARBA00022448"/>
    </source>
</evidence>
<feature type="transmembrane region" description="Helical" evidence="6">
    <location>
        <begin position="37"/>
        <end position="58"/>
    </location>
</feature>
<feature type="transmembrane region" description="Helical" evidence="6">
    <location>
        <begin position="243"/>
        <end position="263"/>
    </location>
</feature>
<keyword evidence="2" id="KW-0813">Transport</keyword>
<evidence type="ECO:0000256" key="6">
    <source>
        <dbReference type="SAM" id="Phobius"/>
    </source>
</evidence>
<feature type="transmembrane region" description="Helical" evidence="6">
    <location>
        <begin position="387"/>
        <end position="409"/>
    </location>
</feature>
<feature type="transmembrane region" description="Helical" evidence="6">
    <location>
        <begin position="284"/>
        <end position="306"/>
    </location>
</feature>
<feature type="transmembrane region" description="Helical" evidence="6">
    <location>
        <begin position="129"/>
        <end position="157"/>
    </location>
</feature>
<dbReference type="OrthoDB" id="4476201at2759"/>
<dbReference type="InterPro" id="IPR004840">
    <property type="entry name" value="Amino_acid_permease_CS"/>
</dbReference>
<name>A0A286UIH2_9AGAM</name>
<organism evidence="7 8">
    <name type="scientific">Pyrrhoderma noxium</name>
    <dbReference type="NCBI Taxonomy" id="2282107"/>
    <lineage>
        <taxon>Eukaryota</taxon>
        <taxon>Fungi</taxon>
        <taxon>Dikarya</taxon>
        <taxon>Basidiomycota</taxon>
        <taxon>Agaricomycotina</taxon>
        <taxon>Agaricomycetes</taxon>
        <taxon>Hymenochaetales</taxon>
        <taxon>Hymenochaetaceae</taxon>
        <taxon>Pyrrhoderma</taxon>
    </lineage>
</organism>
<dbReference type="AlphaFoldDB" id="A0A286UIH2"/>
<feature type="transmembrane region" description="Helical" evidence="6">
    <location>
        <begin position="202"/>
        <end position="223"/>
    </location>
</feature>
<protein>
    <submittedName>
        <fullName evidence="7">APC amino acid permease</fullName>
    </submittedName>
</protein>
<dbReference type="Pfam" id="PF13520">
    <property type="entry name" value="AA_permease_2"/>
    <property type="match status" value="1"/>
</dbReference>
<dbReference type="Gene3D" id="1.20.1740.10">
    <property type="entry name" value="Amino acid/polyamine transporter I"/>
    <property type="match status" value="1"/>
</dbReference>
<dbReference type="FunCoup" id="A0A286UIH2">
    <property type="interactions" value="21"/>
</dbReference>
<dbReference type="STRING" id="2282107.A0A286UIH2"/>
<feature type="transmembrane region" description="Helical" evidence="6">
    <location>
        <begin position="96"/>
        <end position="117"/>
    </location>
</feature>
<evidence type="ECO:0000313" key="7">
    <source>
        <dbReference type="EMBL" id="PAV19377.1"/>
    </source>
</evidence>
<evidence type="ECO:0000256" key="4">
    <source>
        <dbReference type="ARBA" id="ARBA00022989"/>
    </source>
</evidence>
<evidence type="ECO:0000313" key="8">
    <source>
        <dbReference type="Proteomes" id="UP000217199"/>
    </source>
</evidence>
<dbReference type="GO" id="GO:0006865">
    <property type="term" value="P:amino acid transport"/>
    <property type="evidence" value="ECO:0007669"/>
    <property type="project" value="InterPro"/>
</dbReference>
<dbReference type="PANTHER" id="PTHR45649:SF6">
    <property type="entry name" value="GABA-SPECIFIC PERMEASE"/>
    <property type="match status" value="1"/>
</dbReference>
<dbReference type="Proteomes" id="UP000217199">
    <property type="component" value="Unassembled WGS sequence"/>
</dbReference>
<feature type="transmembrane region" description="Helical" evidence="6">
    <location>
        <begin position="177"/>
        <end position="195"/>
    </location>
</feature>
<dbReference type="GO" id="GO:0016020">
    <property type="term" value="C:membrane"/>
    <property type="evidence" value="ECO:0007669"/>
    <property type="project" value="UniProtKB-SubCell"/>
</dbReference>
<keyword evidence="3 6" id="KW-0812">Transmembrane</keyword>
<evidence type="ECO:0000256" key="3">
    <source>
        <dbReference type="ARBA" id="ARBA00022692"/>
    </source>
</evidence>
<keyword evidence="5 6" id="KW-0472">Membrane</keyword>
<proteinExistence type="predicted"/>
<dbReference type="InterPro" id="IPR002293">
    <property type="entry name" value="AA/rel_permease1"/>
</dbReference>
<feature type="transmembrane region" description="Helical" evidence="6">
    <location>
        <begin position="455"/>
        <end position="474"/>
    </location>
</feature>
<gene>
    <name evidence="7" type="ORF">PNOK_0431100</name>
</gene>
<dbReference type="PIRSF" id="PIRSF006060">
    <property type="entry name" value="AA_transporter"/>
    <property type="match status" value="1"/>
</dbReference>
<sequence length="545" mass="59231">MSSSIQHRDEQRLQDEEQLASLGYKQELKRDYSPVELFGFSFGFLGIVATYRCVVWYLNFNTRTEGLSSVLVYAIPNGGPVSMVWGWFAASIFLTLIGLVVGELGSAMPMCGGLYFWTYRFSSPRYRNLLAWIVGYTNSFAYITGVAGVDWALAVQIMAAVTIGTDSRFIPTAHQTYGLYCGLVFTHCLIGNLATRVLAKLTFAYITINILLLLAIIIGVPAATPAEYKNTASFALGGYLNFYGWPSGFAFILSFLAPIWTVAGFDSSVHISEEARNAKTAVPWAVISNTVSGCVLGWVLNIAIAFNMGSDMDSILNSPIGQPMATILLSSFGKKGTLVVWSFVIVSQFMVGISTITVASRLVFSFARDGGYPFSKFLYHINTRSGAPTYCVWISGILAMLLGLLSFAGPLATEAIFTVSIVAQFVSIATPIAARYLGSQEFVPGPFSLGILSKPLAVISSLWMAFMAIVLLFPATPQISPGTMNYSVVILGGVMLLALIYYYLPVYGGIHWFTGPVSTIDSNETANTSVEMVADVEKKLEYVDN</sequence>
<evidence type="ECO:0000256" key="5">
    <source>
        <dbReference type="ARBA" id="ARBA00023136"/>
    </source>
</evidence>
<feature type="transmembrane region" description="Helical" evidence="6">
    <location>
        <begin position="338"/>
        <end position="366"/>
    </location>
</feature>
<dbReference type="PROSITE" id="PS00218">
    <property type="entry name" value="AMINO_ACID_PERMEASE_1"/>
    <property type="match status" value="1"/>
</dbReference>
<accession>A0A286UIH2</accession>